<protein>
    <recommendedName>
        <fullName evidence="4">F-box domain-containing protein</fullName>
    </recommendedName>
</protein>
<gene>
    <name evidence="2" type="ORF">SLS60_006930</name>
</gene>
<dbReference type="Proteomes" id="UP001521785">
    <property type="component" value="Unassembled WGS sequence"/>
</dbReference>
<comment type="caution">
    <text evidence="2">The sequence shown here is derived from an EMBL/GenBank/DDBJ whole genome shotgun (WGS) entry which is preliminary data.</text>
</comment>
<organism evidence="2 3">
    <name type="scientific">Paraconiothyrium brasiliense</name>
    <dbReference type="NCBI Taxonomy" id="300254"/>
    <lineage>
        <taxon>Eukaryota</taxon>
        <taxon>Fungi</taxon>
        <taxon>Dikarya</taxon>
        <taxon>Ascomycota</taxon>
        <taxon>Pezizomycotina</taxon>
        <taxon>Dothideomycetes</taxon>
        <taxon>Pleosporomycetidae</taxon>
        <taxon>Pleosporales</taxon>
        <taxon>Massarineae</taxon>
        <taxon>Didymosphaeriaceae</taxon>
        <taxon>Paraconiothyrium</taxon>
    </lineage>
</organism>
<reference evidence="2 3" key="1">
    <citation type="submission" date="2024-02" db="EMBL/GenBank/DDBJ databases">
        <title>De novo assembly and annotation of 12 fungi associated with fruit tree decline syndrome in Ontario, Canada.</title>
        <authorList>
            <person name="Sulman M."/>
            <person name="Ellouze W."/>
            <person name="Ilyukhin E."/>
        </authorList>
    </citation>
    <scope>NUCLEOTIDE SEQUENCE [LARGE SCALE GENOMIC DNA]</scope>
    <source>
        <strain evidence="2 3">M42-189</strain>
    </source>
</reference>
<dbReference type="EMBL" id="JAKJXO020000009">
    <property type="protein sequence ID" value="KAL1600544.1"/>
    <property type="molecule type" value="Genomic_DNA"/>
</dbReference>
<name>A0ABR3R7X7_9PLEO</name>
<dbReference type="SUPFAM" id="SSF48403">
    <property type="entry name" value="Ankyrin repeat"/>
    <property type="match status" value="1"/>
</dbReference>
<keyword evidence="3" id="KW-1185">Reference proteome</keyword>
<evidence type="ECO:0000313" key="2">
    <source>
        <dbReference type="EMBL" id="KAL1600544.1"/>
    </source>
</evidence>
<dbReference type="Gene3D" id="1.25.40.20">
    <property type="entry name" value="Ankyrin repeat-containing domain"/>
    <property type="match status" value="1"/>
</dbReference>
<evidence type="ECO:0000256" key="1">
    <source>
        <dbReference type="PROSITE-ProRule" id="PRU00023"/>
    </source>
</evidence>
<dbReference type="InterPro" id="IPR036770">
    <property type="entry name" value="Ankyrin_rpt-contain_sf"/>
</dbReference>
<dbReference type="InterPro" id="IPR036047">
    <property type="entry name" value="F-box-like_dom_sf"/>
</dbReference>
<proteinExistence type="predicted"/>
<dbReference type="InterPro" id="IPR002110">
    <property type="entry name" value="Ankyrin_rpt"/>
</dbReference>
<dbReference type="PROSITE" id="PS50297">
    <property type="entry name" value="ANK_REP_REGION"/>
    <property type="match status" value="1"/>
</dbReference>
<dbReference type="Pfam" id="PF00023">
    <property type="entry name" value="Ank"/>
    <property type="match status" value="1"/>
</dbReference>
<dbReference type="SUPFAM" id="SSF81383">
    <property type="entry name" value="F-box domain"/>
    <property type="match status" value="1"/>
</dbReference>
<feature type="repeat" description="ANK" evidence="1">
    <location>
        <begin position="464"/>
        <end position="491"/>
    </location>
</feature>
<accession>A0ABR3R7X7</accession>
<evidence type="ECO:0000313" key="3">
    <source>
        <dbReference type="Proteomes" id="UP001521785"/>
    </source>
</evidence>
<keyword evidence="1" id="KW-0040">ANK repeat</keyword>
<sequence>MDPHNNNVSACPSQSLCTIATKSQNLDMDASDKTTRVPNSHSDRTPLLDLPPELFQNIIHDVVTDLGVARAWTIRSVCRTFAAEIECDAFTRQVRQNIGLPCIYRFEPRPFWEQWFSKYMSYHVKRLHDYLDPADTFLHRIHDMTKFFNTELHLDTQGKEWVLEMMCDLVAWRTDSPRLAQFLGWFSTRHSTDSLPLAITPEMKLAAASYLGDAESVKRLLPDADFFKYVDKDHVPFGNPLGNAAEQGHDHIVLLIVDDFRTGKLDFLHPRIEQMESSYMSCSYEEWGEPSHCTFRGVLAAAVRYCGKDTVKGLLRLHRYCTNTLDPREYLEWLYDAIDSDDPRMAKLIFDANPDKIYKATDYPKWNRWSFEKAREYAFAEACRLNDVHLVKAFLDNPLVGPGHVWEDVDIEGRFPMVWSRSCPLAKASKYGSLEAVMVIMDAGASVDGPAIPVSTVDAKILCRPKCPLEYAAESGALSVVQYLIMRGANVQNVRWDGNQFSEAVYNELRTVKMAKYGEDCPTYDIWFRDEGWRGRI</sequence>
<evidence type="ECO:0008006" key="4">
    <source>
        <dbReference type="Google" id="ProtNLM"/>
    </source>
</evidence>
<dbReference type="PROSITE" id="PS50088">
    <property type="entry name" value="ANK_REPEAT"/>
    <property type="match status" value="1"/>
</dbReference>